<accession>A0A7W2D817</accession>
<name>A0A7W2D817_9ACTN</name>
<dbReference type="CDD" id="cd05233">
    <property type="entry name" value="SDR_c"/>
    <property type="match status" value="1"/>
</dbReference>
<comment type="caution">
    <text evidence="3">The sequence shown here is derived from an EMBL/GenBank/DDBJ whole genome shotgun (WGS) entry which is preliminary data.</text>
</comment>
<dbReference type="Pfam" id="PF13561">
    <property type="entry name" value="adh_short_C2"/>
    <property type="match status" value="1"/>
</dbReference>
<feature type="non-terminal residue" evidence="3">
    <location>
        <position position="264"/>
    </location>
</feature>
<keyword evidence="4" id="KW-1185">Reference proteome</keyword>
<dbReference type="PROSITE" id="PS00061">
    <property type="entry name" value="ADH_SHORT"/>
    <property type="match status" value="1"/>
</dbReference>
<dbReference type="InterPro" id="IPR036291">
    <property type="entry name" value="NAD(P)-bd_dom_sf"/>
</dbReference>
<dbReference type="FunFam" id="3.40.50.720:FF:000084">
    <property type="entry name" value="Short-chain dehydrogenase reductase"/>
    <property type="match status" value="1"/>
</dbReference>
<dbReference type="RefSeq" id="WP_181867916.1">
    <property type="nucleotide sequence ID" value="NZ_JACEQY010000065.1"/>
</dbReference>
<dbReference type="InterPro" id="IPR002347">
    <property type="entry name" value="SDR_fam"/>
</dbReference>
<dbReference type="Proteomes" id="UP000586976">
    <property type="component" value="Unassembled WGS sequence"/>
</dbReference>
<evidence type="ECO:0000256" key="2">
    <source>
        <dbReference type="ARBA" id="ARBA00023002"/>
    </source>
</evidence>
<reference evidence="3 4" key="1">
    <citation type="submission" date="2020-07" db="EMBL/GenBank/DDBJ databases">
        <title>Streptomyces isolated from Indian soil.</title>
        <authorList>
            <person name="Mandal S."/>
            <person name="Maiti P.K."/>
        </authorList>
    </citation>
    <scope>NUCLEOTIDE SEQUENCE [LARGE SCALE GENOMIC DNA]</scope>
    <source>
        <strain evidence="3 4">PSKA54</strain>
    </source>
</reference>
<dbReference type="EMBL" id="JACEQY010000065">
    <property type="protein sequence ID" value="MBA4866524.1"/>
    <property type="molecule type" value="Genomic_DNA"/>
</dbReference>
<dbReference type="PRINTS" id="PR00081">
    <property type="entry name" value="GDHRDH"/>
</dbReference>
<dbReference type="Gene3D" id="3.40.50.720">
    <property type="entry name" value="NAD(P)-binding Rossmann-like Domain"/>
    <property type="match status" value="1"/>
</dbReference>
<dbReference type="AlphaFoldDB" id="A0A7W2D817"/>
<evidence type="ECO:0000313" key="4">
    <source>
        <dbReference type="Proteomes" id="UP000586976"/>
    </source>
</evidence>
<dbReference type="GO" id="GO:0016616">
    <property type="term" value="F:oxidoreductase activity, acting on the CH-OH group of donors, NAD or NADP as acceptor"/>
    <property type="evidence" value="ECO:0007669"/>
    <property type="project" value="TreeGrafter"/>
</dbReference>
<protein>
    <submittedName>
        <fullName evidence="3">SDR family oxidoreductase</fullName>
    </submittedName>
</protein>
<dbReference type="PRINTS" id="PR00080">
    <property type="entry name" value="SDRFAMILY"/>
</dbReference>
<dbReference type="InterPro" id="IPR020904">
    <property type="entry name" value="Sc_DH/Rdtase_CS"/>
</dbReference>
<comment type="similarity">
    <text evidence="1">Belongs to the short-chain dehydrogenases/reductases (SDR) family.</text>
</comment>
<organism evidence="3 4">
    <name type="scientific">Streptomyces himalayensis subsp. aureolus</name>
    <dbReference type="NCBI Taxonomy" id="2758039"/>
    <lineage>
        <taxon>Bacteria</taxon>
        <taxon>Bacillati</taxon>
        <taxon>Actinomycetota</taxon>
        <taxon>Actinomycetes</taxon>
        <taxon>Kitasatosporales</taxon>
        <taxon>Streptomycetaceae</taxon>
        <taxon>Streptomyces</taxon>
        <taxon>Streptomyces himalayensis</taxon>
    </lineage>
</organism>
<proteinExistence type="inferred from homology"/>
<gene>
    <name evidence="3" type="ORF">H1V43_35525</name>
</gene>
<dbReference type="SUPFAM" id="SSF51735">
    <property type="entry name" value="NAD(P)-binding Rossmann-fold domains"/>
    <property type="match status" value="1"/>
</dbReference>
<evidence type="ECO:0000313" key="3">
    <source>
        <dbReference type="EMBL" id="MBA4866524.1"/>
    </source>
</evidence>
<sequence>MGDVADRRSAVITGAAQGLGAEIAFRLAGEGFAVALLDLQKEGLDRTKEKIESRFGETAVKAIPVDLSGEELVADAFGEIDAEFGRIDALVNTAGGSGTVQVRDIEDLSSQTWHTVLDNNVTSTFLCCKYAVPIMRRNGYGRIVNFSSAVAHGLSGPSGTIGARLPYAASKAAINGLTKQLAKDLTRSGITVNAVSPGLILPAEGRVRTVFDSLSDTDQAAIRAAIPAGRTGTAQEIASAVAYLVSEDAGFTSGTILSVDGAAS</sequence>
<dbReference type="PANTHER" id="PTHR42760:SF129">
    <property type="entry name" value="OXIDOREDUCTASE"/>
    <property type="match status" value="1"/>
</dbReference>
<dbReference type="PANTHER" id="PTHR42760">
    <property type="entry name" value="SHORT-CHAIN DEHYDROGENASES/REDUCTASES FAMILY MEMBER"/>
    <property type="match status" value="1"/>
</dbReference>
<dbReference type="GO" id="GO:0030497">
    <property type="term" value="P:fatty acid elongation"/>
    <property type="evidence" value="ECO:0007669"/>
    <property type="project" value="TreeGrafter"/>
</dbReference>
<evidence type="ECO:0000256" key="1">
    <source>
        <dbReference type="ARBA" id="ARBA00006484"/>
    </source>
</evidence>
<keyword evidence="2" id="KW-0560">Oxidoreductase</keyword>